<dbReference type="FunFam" id="2.60.200.20:FF:000017">
    <property type="entry name" value="Nibrin"/>
    <property type="match status" value="1"/>
</dbReference>
<keyword evidence="3" id="KW-0158">Chromosome</keyword>
<dbReference type="Gene3D" id="3.40.50.10190">
    <property type="entry name" value="BRCT domain"/>
    <property type="match status" value="1"/>
</dbReference>
<dbReference type="InterPro" id="IPR000253">
    <property type="entry name" value="FHA_dom"/>
</dbReference>
<dbReference type="GO" id="GO:0007095">
    <property type="term" value="P:mitotic G2 DNA damage checkpoint signaling"/>
    <property type="evidence" value="ECO:0007669"/>
    <property type="project" value="InterPro"/>
</dbReference>
<comment type="similarity">
    <text evidence="8">Belongs to the Nibrin family.</text>
</comment>
<dbReference type="GO" id="GO:0000724">
    <property type="term" value="P:double-strand break repair via homologous recombination"/>
    <property type="evidence" value="ECO:0007669"/>
    <property type="project" value="TreeGrafter"/>
</dbReference>
<dbReference type="SMART" id="SM00240">
    <property type="entry name" value="FHA"/>
    <property type="match status" value="1"/>
</dbReference>
<evidence type="ECO:0000313" key="12">
    <source>
        <dbReference type="Proteomes" id="UP001168821"/>
    </source>
</evidence>
<dbReference type="SUPFAM" id="SSF49879">
    <property type="entry name" value="SMAD/FHA domain"/>
    <property type="match status" value="1"/>
</dbReference>
<dbReference type="InterPro" id="IPR032429">
    <property type="entry name" value="Nibrin_BRCT2"/>
</dbReference>
<dbReference type="Gene3D" id="3.40.50.10980">
    <property type="entry name" value="Nibrin, BRCT2 domain"/>
    <property type="match status" value="1"/>
</dbReference>
<dbReference type="PROSITE" id="PS50006">
    <property type="entry name" value="FHA_DOMAIN"/>
    <property type="match status" value="1"/>
</dbReference>
<evidence type="ECO:0000313" key="11">
    <source>
        <dbReference type="EMBL" id="KAJ3654175.1"/>
    </source>
</evidence>
<dbReference type="Pfam" id="PF00498">
    <property type="entry name" value="FHA"/>
    <property type="match status" value="1"/>
</dbReference>
<comment type="caution">
    <text evidence="11">The sequence shown here is derived from an EMBL/GenBank/DDBJ whole genome shotgun (WGS) entry which is preliminary data.</text>
</comment>
<keyword evidence="7" id="KW-0131">Cell cycle</keyword>
<dbReference type="Gene3D" id="2.60.200.20">
    <property type="match status" value="1"/>
</dbReference>
<feature type="region of interest" description="Disordered" evidence="9">
    <location>
        <begin position="356"/>
        <end position="490"/>
    </location>
</feature>
<feature type="compositionally biased region" description="Polar residues" evidence="9">
    <location>
        <begin position="367"/>
        <end position="377"/>
    </location>
</feature>
<dbReference type="InterPro" id="IPR001357">
    <property type="entry name" value="BRCT_dom"/>
</dbReference>
<feature type="compositionally biased region" description="Basic and acidic residues" evidence="9">
    <location>
        <begin position="378"/>
        <end position="405"/>
    </location>
</feature>
<keyword evidence="5" id="KW-0234">DNA repair</keyword>
<dbReference type="InterPro" id="IPR043014">
    <property type="entry name" value="Nibrin_BRCT2_sf"/>
</dbReference>
<dbReference type="GO" id="GO:0005694">
    <property type="term" value="C:chromosome"/>
    <property type="evidence" value="ECO:0007669"/>
    <property type="project" value="UniProtKB-SubCell"/>
</dbReference>
<evidence type="ECO:0000256" key="2">
    <source>
        <dbReference type="ARBA" id="ARBA00004286"/>
    </source>
</evidence>
<sequence>MYILKQIQGQGLFYLIKDKEYVVGRKNADIVLADDQSISRKHATISVKGDSVMLTDCDSKYGTSHNSKKVTSKVDVVLEHQDVIKFGMYGSKYEVEVVNVITAASGLTQQQKTDLKNKLDSLKGSLVSHWNNACTHLTAHEIMLTVKVLNAIIDDKPIVTPQYWDAFLKNIKDSKPLPNTEDYKPPVTEALINKVNLSVNPSRKVLFKGKVFVFPTEKIKKKMADLITKAGGHSISWEKQPFSLPELTKSKNKYLFIRDETDEVPPLLKDIHTHLTNLGERMIPIQEIAMAIVFCSCEKDCNPKFNRLHSVFQMHPDTESDVFSLAPNTPSEDGFYETGIIKKEVIIPESLDADGDLFATPKPPTPLSVTPRASTSKVAEKELPKIDNAAKKAPEATKPVADKAKNPFSPPNNVPSTSKKGHAFENPPPKRARLDDSLTSTNQSTESVSKKRPADESLTSTSKRTAILIQDSLSESKKRKADETLGSTRKKATKANPFAFLRRQEAGNPFASLRLKKEVDEDNADNEFLQILNQRPEKAAPVVADAPLEVKPLAYDYVPCDSSNIKWLSTSFKSEDGDESLVESEVEPEFKELFEKFKNTVVIEPIPVASFRIVPPRPTPISLDTSGDRKNFKKFRKVQPRHPQTTILVTSLRGSVREESHVLLSDGEEEDRVEEPVQSVPRPAKPKTSNSTFNF</sequence>
<accession>A0AA38IDY1</accession>
<dbReference type="InterPro" id="IPR008984">
    <property type="entry name" value="SMAD_FHA_dom_sf"/>
</dbReference>
<proteinExistence type="inferred from homology"/>
<evidence type="ECO:0000256" key="9">
    <source>
        <dbReference type="SAM" id="MobiDB-lite"/>
    </source>
</evidence>
<reference evidence="11" key="1">
    <citation type="journal article" date="2023" name="G3 (Bethesda)">
        <title>Whole genome assemblies of Zophobas morio and Tenebrio molitor.</title>
        <authorList>
            <person name="Kaur S."/>
            <person name="Stinson S.A."/>
            <person name="diCenzo G.C."/>
        </authorList>
    </citation>
    <scope>NUCLEOTIDE SEQUENCE</scope>
    <source>
        <strain evidence="11">QUZm001</strain>
    </source>
</reference>
<feature type="compositionally biased region" description="Polar residues" evidence="9">
    <location>
        <begin position="437"/>
        <end position="447"/>
    </location>
</feature>
<feature type="compositionally biased region" description="Basic and acidic residues" evidence="9">
    <location>
        <begin position="474"/>
        <end position="483"/>
    </location>
</feature>
<dbReference type="InterPro" id="IPR040227">
    <property type="entry name" value="Nibrin-rel"/>
</dbReference>
<dbReference type="InterPro" id="IPR036420">
    <property type="entry name" value="BRCT_dom_sf"/>
</dbReference>
<evidence type="ECO:0000256" key="5">
    <source>
        <dbReference type="ARBA" id="ARBA00023204"/>
    </source>
</evidence>
<feature type="domain" description="FHA" evidence="10">
    <location>
        <begin position="21"/>
        <end position="70"/>
    </location>
</feature>
<evidence type="ECO:0000256" key="3">
    <source>
        <dbReference type="ARBA" id="ARBA00022454"/>
    </source>
</evidence>
<keyword evidence="12" id="KW-1185">Reference proteome</keyword>
<dbReference type="AlphaFoldDB" id="A0AA38IDY1"/>
<dbReference type="Proteomes" id="UP001168821">
    <property type="component" value="Unassembled WGS sequence"/>
</dbReference>
<keyword evidence="4" id="KW-0227">DNA damage</keyword>
<evidence type="ECO:0000259" key="10">
    <source>
        <dbReference type="PROSITE" id="PS50006"/>
    </source>
</evidence>
<protein>
    <recommendedName>
        <fullName evidence="10">FHA domain-containing protein</fullName>
    </recommendedName>
</protein>
<dbReference type="Pfam" id="PF16770">
    <property type="entry name" value="RTT107_BRCT_5"/>
    <property type="match status" value="1"/>
</dbReference>
<evidence type="ECO:0000256" key="4">
    <source>
        <dbReference type="ARBA" id="ARBA00022763"/>
    </source>
</evidence>
<gene>
    <name evidence="11" type="ORF">Zmor_013383</name>
</gene>
<dbReference type="PANTHER" id="PTHR12162:SF0">
    <property type="entry name" value="NIBRIN"/>
    <property type="match status" value="1"/>
</dbReference>
<organism evidence="11 12">
    <name type="scientific">Zophobas morio</name>
    <dbReference type="NCBI Taxonomy" id="2755281"/>
    <lineage>
        <taxon>Eukaryota</taxon>
        <taxon>Metazoa</taxon>
        <taxon>Ecdysozoa</taxon>
        <taxon>Arthropoda</taxon>
        <taxon>Hexapoda</taxon>
        <taxon>Insecta</taxon>
        <taxon>Pterygota</taxon>
        <taxon>Neoptera</taxon>
        <taxon>Endopterygota</taxon>
        <taxon>Coleoptera</taxon>
        <taxon>Polyphaga</taxon>
        <taxon>Cucujiformia</taxon>
        <taxon>Tenebrionidae</taxon>
        <taxon>Zophobas</taxon>
    </lineage>
</organism>
<evidence type="ECO:0000256" key="7">
    <source>
        <dbReference type="ARBA" id="ARBA00023306"/>
    </source>
</evidence>
<dbReference type="CDD" id="cd17741">
    <property type="entry name" value="BRCT_nibrin"/>
    <property type="match status" value="1"/>
</dbReference>
<dbReference type="EMBL" id="JALNTZ010000004">
    <property type="protein sequence ID" value="KAJ3654175.1"/>
    <property type="molecule type" value="Genomic_DNA"/>
</dbReference>
<dbReference type="SUPFAM" id="SSF52113">
    <property type="entry name" value="BRCT domain"/>
    <property type="match status" value="1"/>
</dbReference>
<evidence type="ECO:0000256" key="8">
    <source>
        <dbReference type="ARBA" id="ARBA00044757"/>
    </source>
</evidence>
<dbReference type="GO" id="GO:0003684">
    <property type="term" value="F:damaged DNA binding"/>
    <property type="evidence" value="ECO:0007669"/>
    <property type="project" value="TreeGrafter"/>
</dbReference>
<evidence type="ECO:0000256" key="1">
    <source>
        <dbReference type="ARBA" id="ARBA00004123"/>
    </source>
</evidence>
<dbReference type="Pfam" id="PF16508">
    <property type="entry name" value="NIBRIN_BRCT_II"/>
    <property type="match status" value="1"/>
</dbReference>
<keyword evidence="6" id="KW-0539">Nucleus</keyword>
<dbReference type="GO" id="GO:0030870">
    <property type="term" value="C:Mre11 complex"/>
    <property type="evidence" value="ECO:0007669"/>
    <property type="project" value="InterPro"/>
</dbReference>
<name>A0AA38IDY1_9CUCU</name>
<evidence type="ECO:0000256" key="6">
    <source>
        <dbReference type="ARBA" id="ARBA00023242"/>
    </source>
</evidence>
<dbReference type="PANTHER" id="PTHR12162">
    <property type="entry name" value="NIBRIN-RELATED"/>
    <property type="match status" value="1"/>
</dbReference>
<feature type="region of interest" description="Disordered" evidence="9">
    <location>
        <begin position="659"/>
        <end position="695"/>
    </location>
</feature>
<dbReference type="CDD" id="cd22667">
    <property type="entry name" value="FHA_NBN"/>
    <property type="match status" value="1"/>
</dbReference>
<comment type="subcellular location">
    <subcellularLocation>
        <location evidence="2">Chromosome</location>
    </subcellularLocation>
    <subcellularLocation>
        <location evidence="1">Nucleus</location>
    </subcellularLocation>
</comment>